<organism evidence="2 3">
    <name type="scientific">Ceratitis capitata</name>
    <name type="common">Mediterranean fruit fly</name>
    <name type="synonym">Tephritis capitata</name>
    <dbReference type="NCBI Taxonomy" id="7213"/>
    <lineage>
        <taxon>Eukaryota</taxon>
        <taxon>Metazoa</taxon>
        <taxon>Ecdysozoa</taxon>
        <taxon>Arthropoda</taxon>
        <taxon>Hexapoda</taxon>
        <taxon>Insecta</taxon>
        <taxon>Pterygota</taxon>
        <taxon>Neoptera</taxon>
        <taxon>Endopterygota</taxon>
        <taxon>Diptera</taxon>
        <taxon>Brachycera</taxon>
        <taxon>Muscomorpha</taxon>
        <taxon>Tephritoidea</taxon>
        <taxon>Tephritidae</taxon>
        <taxon>Ceratitis</taxon>
        <taxon>Ceratitis</taxon>
    </lineage>
</organism>
<keyword evidence="1" id="KW-1133">Transmembrane helix</keyword>
<dbReference type="AlphaFoldDB" id="A0A811U7J9"/>
<protein>
    <submittedName>
        <fullName evidence="2">(Mediterranean fruit fly) hypothetical protein</fullName>
    </submittedName>
</protein>
<sequence length="88" mass="10281">MRMRVSAGIHLTLEYRWTMDIVTQQLAKDMLSMKKYRLVTVNISGYYASTYCFPLLNFYLPQHLALKKVYAGGSAERSYIIQKLVILR</sequence>
<dbReference type="Proteomes" id="UP000606786">
    <property type="component" value="Unassembled WGS sequence"/>
</dbReference>
<evidence type="ECO:0000313" key="3">
    <source>
        <dbReference type="Proteomes" id="UP000606786"/>
    </source>
</evidence>
<gene>
    <name evidence="2" type="ORF">CCAP1982_LOCUS3560</name>
</gene>
<name>A0A811U7J9_CERCA</name>
<feature type="non-terminal residue" evidence="2">
    <location>
        <position position="1"/>
    </location>
</feature>
<accession>A0A811U7J9</accession>
<dbReference type="EMBL" id="CAJHJT010000001">
    <property type="protein sequence ID" value="CAD6994829.1"/>
    <property type="molecule type" value="Genomic_DNA"/>
</dbReference>
<keyword evidence="1" id="KW-0472">Membrane</keyword>
<keyword evidence="1" id="KW-0812">Transmembrane</keyword>
<feature type="transmembrane region" description="Helical" evidence="1">
    <location>
        <begin position="38"/>
        <end position="60"/>
    </location>
</feature>
<proteinExistence type="predicted"/>
<reference evidence="2" key="1">
    <citation type="submission" date="2020-11" db="EMBL/GenBank/DDBJ databases">
        <authorList>
            <person name="Whitehead M."/>
        </authorList>
    </citation>
    <scope>NUCLEOTIDE SEQUENCE</scope>
    <source>
        <strain evidence="2">EGII</strain>
    </source>
</reference>
<evidence type="ECO:0000313" key="2">
    <source>
        <dbReference type="EMBL" id="CAD6994829.1"/>
    </source>
</evidence>
<comment type="caution">
    <text evidence="2">The sequence shown here is derived from an EMBL/GenBank/DDBJ whole genome shotgun (WGS) entry which is preliminary data.</text>
</comment>
<evidence type="ECO:0000256" key="1">
    <source>
        <dbReference type="SAM" id="Phobius"/>
    </source>
</evidence>
<keyword evidence="3" id="KW-1185">Reference proteome</keyword>